<feature type="signal peptide" evidence="1">
    <location>
        <begin position="1"/>
        <end position="20"/>
    </location>
</feature>
<comment type="caution">
    <text evidence="2">The sequence shown here is derived from an EMBL/GenBank/DDBJ whole genome shotgun (WGS) entry which is preliminary data.</text>
</comment>
<evidence type="ECO:0000256" key="1">
    <source>
        <dbReference type="SAM" id="SignalP"/>
    </source>
</evidence>
<reference evidence="2" key="1">
    <citation type="submission" date="2023-03" db="EMBL/GenBank/DDBJ databases">
        <title>Massive genome expansion in bonnet fungi (Mycena s.s.) driven by repeated elements and novel gene families across ecological guilds.</title>
        <authorList>
            <consortium name="Lawrence Berkeley National Laboratory"/>
            <person name="Harder C.B."/>
            <person name="Miyauchi S."/>
            <person name="Viragh M."/>
            <person name="Kuo A."/>
            <person name="Thoen E."/>
            <person name="Andreopoulos B."/>
            <person name="Lu D."/>
            <person name="Skrede I."/>
            <person name="Drula E."/>
            <person name="Henrissat B."/>
            <person name="Morin E."/>
            <person name="Kohler A."/>
            <person name="Barry K."/>
            <person name="LaButti K."/>
            <person name="Morin E."/>
            <person name="Salamov A."/>
            <person name="Lipzen A."/>
            <person name="Mereny Z."/>
            <person name="Hegedus B."/>
            <person name="Baldrian P."/>
            <person name="Stursova M."/>
            <person name="Weitz H."/>
            <person name="Taylor A."/>
            <person name="Grigoriev I.V."/>
            <person name="Nagy L.G."/>
            <person name="Martin F."/>
            <person name="Kauserud H."/>
        </authorList>
    </citation>
    <scope>NUCLEOTIDE SEQUENCE</scope>
    <source>
        <strain evidence="2">CBHHK182m</strain>
    </source>
</reference>
<dbReference type="EMBL" id="JARKIB010000012">
    <property type="protein sequence ID" value="KAJ7773852.1"/>
    <property type="molecule type" value="Genomic_DNA"/>
</dbReference>
<evidence type="ECO:0000313" key="3">
    <source>
        <dbReference type="Proteomes" id="UP001215598"/>
    </source>
</evidence>
<accession>A0AAD7NT73</accession>
<organism evidence="2 3">
    <name type="scientific">Mycena metata</name>
    <dbReference type="NCBI Taxonomy" id="1033252"/>
    <lineage>
        <taxon>Eukaryota</taxon>
        <taxon>Fungi</taxon>
        <taxon>Dikarya</taxon>
        <taxon>Basidiomycota</taxon>
        <taxon>Agaricomycotina</taxon>
        <taxon>Agaricomycetes</taxon>
        <taxon>Agaricomycetidae</taxon>
        <taxon>Agaricales</taxon>
        <taxon>Marasmiineae</taxon>
        <taxon>Mycenaceae</taxon>
        <taxon>Mycena</taxon>
    </lineage>
</organism>
<keyword evidence="3" id="KW-1185">Reference proteome</keyword>
<gene>
    <name evidence="2" type="ORF">B0H16DRAFT_1510210</name>
</gene>
<evidence type="ECO:0000313" key="2">
    <source>
        <dbReference type="EMBL" id="KAJ7773852.1"/>
    </source>
</evidence>
<keyword evidence="1" id="KW-0732">Signal</keyword>
<protein>
    <submittedName>
        <fullName evidence="2">Uncharacterized protein</fullName>
    </submittedName>
</protein>
<dbReference type="AlphaFoldDB" id="A0AAD7NT73"/>
<sequence length="83" mass="8628">MHIGIFTLLAVLYASTHVAAQSEFACFCETNGVVDNTGTELCCEAATGGFFDSPCLVPAADLPPFQTCCIESMGQGDSCEVVA</sequence>
<feature type="chain" id="PRO_5042040848" evidence="1">
    <location>
        <begin position="21"/>
        <end position="83"/>
    </location>
</feature>
<name>A0AAD7NT73_9AGAR</name>
<proteinExistence type="predicted"/>
<dbReference type="Proteomes" id="UP001215598">
    <property type="component" value="Unassembled WGS sequence"/>
</dbReference>